<dbReference type="OrthoDB" id="490334at2"/>
<dbReference type="EMBL" id="BJZO01000006">
    <property type="protein sequence ID" value="GEO80249.1"/>
    <property type="molecule type" value="Genomic_DNA"/>
</dbReference>
<reference evidence="1 2" key="1">
    <citation type="submission" date="2019-07" db="EMBL/GenBank/DDBJ databases">
        <title>Whole genome shotgun sequence of Rhodospirillum oryzae NBRC 107573.</title>
        <authorList>
            <person name="Hosoyama A."/>
            <person name="Uohara A."/>
            <person name="Ohji S."/>
            <person name="Ichikawa N."/>
        </authorList>
    </citation>
    <scope>NUCLEOTIDE SEQUENCE [LARGE SCALE GENOMIC DNA]</scope>
    <source>
        <strain evidence="1 2">NBRC 107573</strain>
    </source>
</reference>
<evidence type="ECO:0000313" key="1">
    <source>
        <dbReference type="EMBL" id="GEO80249.1"/>
    </source>
</evidence>
<keyword evidence="2" id="KW-1185">Reference proteome</keyword>
<accession>A0A512H453</accession>
<dbReference type="AlphaFoldDB" id="A0A512H453"/>
<sequence>MAVNKEKPHLVVLPEDDADRQLANGFALEIDSRQIMILPISEGWSRAREDFKGKEEEKMKKYQGRHVVILIDFDEQGDDRYNAVWDEVSEEVRDRTFIIGPRKDPQQLKRALSSESLENIGRKLARDCRDGTRSVWNHPEIAHNAKELDRFCPAARRILFG</sequence>
<gene>
    <name evidence="1" type="ORF">ROR02_03800</name>
</gene>
<dbReference type="Proteomes" id="UP000321567">
    <property type="component" value="Unassembled WGS sequence"/>
</dbReference>
<comment type="caution">
    <text evidence="1">The sequence shown here is derived from an EMBL/GenBank/DDBJ whole genome shotgun (WGS) entry which is preliminary data.</text>
</comment>
<evidence type="ECO:0000313" key="2">
    <source>
        <dbReference type="Proteomes" id="UP000321567"/>
    </source>
</evidence>
<proteinExistence type="predicted"/>
<protein>
    <submittedName>
        <fullName evidence="1">Uncharacterized protein</fullName>
    </submittedName>
</protein>
<dbReference type="RefSeq" id="WP_147162315.1">
    <property type="nucleotide sequence ID" value="NZ_BJZO01000006.1"/>
</dbReference>
<organism evidence="1 2">
    <name type="scientific">Pararhodospirillum oryzae</name>
    <dbReference type="NCBI Taxonomy" id="478448"/>
    <lineage>
        <taxon>Bacteria</taxon>
        <taxon>Pseudomonadati</taxon>
        <taxon>Pseudomonadota</taxon>
        <taxon>Alphaproteobacteria</taxon>
        <taxon>Rhodospirillales</taxon>
        <taxon>Rhodospirillaceae</taxon>
        <taxon>Pararhodospirillum</taxon>
    </lineage>
</organism>
<name>A0A512H453_9PROT</name>